<keyword evidence="8" id="KW-0614">Plasmid</keyword>
<comment type="function">
    <text evidence="6">Quinone reductase that provides resistance to thiol-specific stress caused by electrophilic quinones.</text>
</comment>
<feature type="domain" description="Flavodoxin-like fold" evidence="7">
    <location>
        <begin position="1"/>
        <end position="196"/>
    </location>
</feature>
<organism evidence="8 9">
    <name type="scientific">Rhizobium etli (strain CIAT 652)</name>
    <dbReference type="NCBI Taxonomy" id="491916"/>
    <lineage>
        <taxon>Bacteria</taxon>
        <taxon>Pseudomonadati</taxon>
        <taxon>Pseudomonadota</taxon>
        <taxon>Alphaproteobacteria</taxon>
        <taxon>Hyphomicrobiales</taxon>
        <taxon>Rhizobiaceae</taxon>
        <taxon>Rhizobium/Agrobacterium group</taxon>
        <taxon>Rhizobium</taxon>
    </lineage>
</organism>
<dbReference type="InterPro" id="IPR003680">
    <property type="entry name" value="Flavodoxin_fold"/>
</dbReference>
<gene>
    <name evidence="6" type="primary">azoR</name>
    <name evidence="8" type="ordered locus">RHECIAT_PC0000772</name>
</gene>
<dbReference type="EC" id="1.6.5.-" evidence="6"/>
<dbReference type="InterPro" id="IPR029039">
    <property type="entry name" value="Flavoprotein-like_sf"/>
</dbReference>
<proteinExistence type="inferred from homology"/>
<evidence type="ECO:0000313" key="9">
    <source>
        <dbReference type="Proteomes" id="UP000008817"/>
    </source>
</evidence>
<evidence type="ECO:0000259" key="7">
    <source>
        <dbReference type="Pfam" id="PF02525"/>
    </source>
</evidence>
<accession>B3Q441</accession>
<feature type="binding site" evidence="6">
    <location>
        <position position="9"/>
    </location>
    <ligand>
        <name>FMN</name>
        <dbReference type="ChEBI" id="CHEBI:58210"/>
    </ligand>
</feature>
<dbReference type="PANTHER" id="PTHR43741">
    <property type="entry name" value="FMN-DEPENDENT NADH-AZOREDUCTASE 1"/>
    <property type="match status" value="1"/>
</dbReference>
<dbReference type="eggNOG" id="COG1182">
    <property type="taxonomic scope" value="Bacteria"/>
</dbReference>
<evidence type="ECO:0000313" key="8">
    <source>
        <dbReference type="EMBL" id="ACE94845.1"/>
    </source>
</evidence>
<reference evidence="8 9" key="1">
    <citation type="submission" date="2008-04" db="EMBL/GenBank/DDBJ databases">
        <title>Genome diversity and DNA divergence of Rhizobium etli.</title>
        <authorList>
            <person name="Gonzalez V."/>
            <person name="Acosta J.L."/>
            <person name="Santamaria R.I."/>
            <person name="Bustos P."/>
            <person name="Hernandez-Gonzalez I.L."/>
            <person name="Fernandez J.L."/>
            <person name="Diaz R."/>
            <person name="Flores M."/>
            <person name="Mora J."/>
            <person name="Palacios R."/>
            <person name="Davila G."/>
        </authorList>
    </citation>
    <scope>NUCLEOTIDE SEQUENCE [LARGE SCALE GENOMIC DNA]</scope>
    <source>
        <strain evidence="8 9">CIAT 652</strain>
        <plasmid evidence="9">Plasmid pC</plasmid>
    </source>
</reference>
<dbReference type="HOGENOM" id="CLU_088964_0_0_5"/>
<dbReference type="PANTHER" id="PTHR43741:SF4">
    <property type="entry name" value="FMN-DEPENDENT NADH:QUINONE OXIDOREDUCTASE"/>
    <property type="match status" value="1"/>
</dbReference>
<feature type="binding site" evidence="6">
    <location>
        <begin position="95"/>
        <end position="98"/>
    </location>
    <ligand>
        <name>FMN</name>
        <dbReference type="ChEBI" id="CHEBI:58210"/>
    </ligand>
</feature>
<sequence>MKILQINSSARIDGSTSSALADAIVRHLRRIDPDAVVQIKNLARDPIQPLDELAVAARMLPPDARTPDQTARALEDELHVVELLAADIIVIGAPMYNFNIPSQLKNWIDAVAKPGATFRYTETGPIGLVKGKRAIIALTRGGFYRETPADTPAQYLRYMLGFLGITDVQFIYAEGMARGPEMIAKAFRDADEQILNLVA</sequence>
<dbReference type="SUPFAM" id="SSF52218">
    <property type="entry name" value="Flavoproteins"/>
    <property type="match status" value="1"/>
</dbReference>
<dbReference type="InterPro" id="IPR050104">
    <property type="entry name" value="FMN-dep_NADH:Q_OxRdtase_AzoR1"/>
</dbReference>
<evidence type="ECO:0000256" key="5">
    <source>
        <dbReference type="ARBA" id="ARBA00048542"/>
    </source>
</evidence>
<comment type="cofactor">
    <cofactor evidence="6">
        <name>FMN</name>
        <dbReference type="ChEBI" id="CHEBI:58210"/>
    </cofactor>
    <text evidence="6">Binds 1 FMN per subunit.</text>
</comment>
<dbReference type="Proteomes" id="UP000008817">
    <property type="component" value="Plasmid pC"/>
</dbReference>
<comment type="similarity">
    <text evidence="6">Belongs to the azoreductase type 1 family.</text>
</comment>
<dbReference type="InterPro" id="IPR023048">
    <property type="entry name" value="NADH:quinone_OxRdtase_FMN_depd"/>
</dbReference>
<keyword evidence="4 6" id="KW-0520">NAD</keyword>
<geneLocation type="plasmid" evidence="8 9">
    <name>pC</name>
</geneLocation>
<dbReference type="GO" id="GO:0016655">
    <property type="term" value="F:oxidoreductase activity, acting on NAD(P)H, quinone or similar compound as acceptor"/>
    <property type="evidence" value="ECO:0007669"/>
    <property type="project" value="InterPro"/>
</dbReference>
<dbReference type="KEGG" id="rec:RHECIAT_PC0000772"/>
<comment type="function">
    <text evidence="6">Also exhibits azoreductase activity. Catalyzes the reductive cleavage of the azo bond in aromatic azo compounds to the corresponding amines.</text>
</comment>
<name>B3Q441_RHIE6</name>
<feature type="binding site" evidence="6">
    <location>
        <begin position="139"/>
        <end position="142"/>
    </location>
    <ligand>
        <name>FMN</name>
        <dbReference type="ChEBI" id="CHEBI:58210"/>
    </ligand>
</feature>
<dbReference type="GO" id="GO:0010181">
    <property type="term" value="F:FMN binding"/>
    <property type="evidence" value="ECO:0007669"/>
    <property type="project" value="UniProtKB-UniRule"/>
</dbReference>
<evidence type="ECO:0000256" key="4">
    <source>
        <dbReference type="ARBA" id="ARBA00023027"/>
    </source>
</evidence>
<dbReference type="EMBL" id="CP001077">
    <property type="protein sequence ID" value="ACE94845.1"/>
    <property type="molecule type" value="Genomic_DNA"/>
</dbReference>
<keyword evidence="2 6" id="KW-0288">FMN</keyword>
<keyword evidence="1 6" id="KW-0285">Flavoprotein</keyword>
<evidence type="ECO:0000256" key="6">
    <source>
        <dbReference type="HAMAP-Rule" id="MF_01216"/>
    </source>
</evidence>
<dbReference type="Gene3D" id="3.40.50.360">
    <property type="match status" value="1"/>
</dbReference>
<dbReference type="GO" id="GO:0016652">
    <property type="term" value="F:oxidoreductase activity, acting on NAD(P)H as acceptor"/>
    <property type="evidence" value="ECO:0007669"/>
    <property type="project" value="UniProtKB-UniRule"/>
</dbReference>
<keyword evidence="3 6" id="KW-0560">Oxidoreductase</keyword>
<dbReference type="HAMAP" id="MF_01216">
    <property type="entry name" value="Azoreductase_type1"/>
    <property type="match status" value="1"/>
</dbReference>
<evidence type="ECO:0000256" key="3">
    <source>
        <dbReference type="ARBA" id="ARBA00023002"/>
    </source>
</evidence>
<dbReference type="Pfam" id="PF02525">
    <property type="entry name" value="Flavodoxin_2"/>
    <property type="match status" value="1"/>
</dbReference>
<feature type="binding site" evidence="6">
    <location>
        <begin position="15"/>
        <end position="17"/>
    </location>
    <ligand>
        <name>FMN</name>
        <dbReference type="ChEBI" id="CHEBI:58210"/>
    </ligand>
</feature>
<dbReference type="AlphaFoldDB" id="B3Q441"/>
<comment type="catalytic activity">
    <reaction evidence="5">
        <text>N,N-dimethyl-1,4-phenylenediamine + anthranilate + 2 NAD(+) = 2-(4-dimethylaminophenyl)diazenylbenzoate + 2 NADH + 2 H(+)</text>
        <dbReference type="Rhea" id="RHEA:55872"/>
        <dbReference type="ChEBI" id="CHEBI:15378"/>
        <dbReference type="ChEBI" id="CHEBI:15783"/>
        <dbReference type="ChEBI" id="CHEBI:16567"/>
        <dbReference type="ChEBI" id="CHEBI:57540"/>
        <dbReference type="ChEBI" id="CHEBI:57945"/>
        <dbReference type="ChEBI" id="CHEBI:71579"/>
        <dbReference type="EC" id="1.7.1.17"/>
    </reaction>
    <physiologicalReaction direction="right-to-left" evidence="5">
        <dbReference type="Rhea" id="RHEA:55874"/>
    </physiologicalReaction>
</comment>
<protein>
    <recommendedName>
        <fullName evidence="6">FMN dependent NADH:quinone oxidoreductase</fullName>
        <ecNumber evidence="6">1.6.5.-</ecNumber>
    </recommendedName>
    <alternativeName>
        <fullName evidence="6">Azo-dye reductase</fullName>
    </alternativeName>
    <alternativeName>
        <fullName evidence="6">FMN-dependent NADH-azo compound oxidoreductase</fullName>
    </alternativeName>
    <alternativeName>
        <fullName evidence="6">FMN-dependent NADH-azoreductase</fullName>
        <ecNumber evidence="6">1.7.1.17</ecNumber>
    </alternativeName>
</protein>
<comment type="subunit">
    <text evidence="6">Homodimer.</text>
</comment>
<evidence type="ECO:0000256" key="2">
    <source>
        <dbReference type="ARBA" id="ARBA00022643"/>
    </source>
</evidence>
<evidence type="ECO:0000256" key="1">
    <source>
        <dbReference type="ARBA" id="ARBA00022630"/>
    </source>
</evidence>
<comment type="catalytic activity">
    <reaction evidence="6">
        <text>2 a quinone + NADH + H(+) = 2 a 1,4-benzosemiquinone + NAD(+)</text>
        <dbReference type="Rhea" id="RHEA:65952"/>
        <dbReference type="ChEBI" id="CHEBI:15378"/>
        <dbReference type="ChEBI" id="CHEBI:57540"/>
        <dbReference type="ChEBI" id="CHEBI:57945"/>
        <dbReference type="ChEBI" id="CHEBI:132124"/>
        <dbReference type="ChEBI" id="CHEBI:134225"/>
    </reaction>
</comment>
<dbReference type="EC" id="1.7.1.17" evidence="6"/>
<dbReference type="GO" id="GO:0009055">
    <property type="term" value="F:electron transfer activity"/>
    <property type="evidence" value="ECO:0007669"/>
    <property type="project" value="UniProtKB-UniRule"/>
</dbReference>